<evidence type="ECO:0000313" key="1">
    <source>
        <dbReference type="EMBL" id="SHK16586.1"/>
    </source>
</evidence>
<name>A0A1M6Q8V5_9PROT</name>
<accession>A0A1M6Q8V5</accession>
<reference evidence="1 2" key="1">
    <citation type="submission" date="2016-11" db="EMBL/GenBank/DDBJ databases">
        <authorList>
            <person name="Jaros S."/>
            <person name="Januszkiewicz K."/>
            <person name="Wedrychowicz H."/>
        </authorList>
    </citation>
    <scope>NUCLEOTIDE SEQUENCE [LARGE SCALE GENOMIC DNA]</scope>
    <source>
        <strain evidence="1 2">DSM 14916</strain>
    </source>
</reference>
<dbReference type="OrthoDB" id="1419635at2"/>
<dbReference type="STRING" id="198092.SAMN02745194_04333"/>
<dbReference type="EMBL" id="FQZF01000034">
    <property type="protein sequence ID" value="SHK16586.1"/>
    <property type="molecule type" value="Genomic_DNA"/>
</dbReference>
<dbReference type="RefSeq" id="WP_139281416.1">
    <property type="nucleotide sequence ID" value="NZ_FQZF01000034.1"/>
</dbReference>
<dbReference type="AlphaFoldDB" id="A0A1M6Q8V5"/>
<sequence length="282" mass="32148">MSNGQSLEISGYSTLLTTAAIWDRRLSKEEKAQLVIRAHRKMVDRGAAAPVAMHDLMREAEERSYLDLRRPQHVRPDTTLYKKMKREHLDRFFADGEMLISTLSVYRSIEKAPIEDGAEGQFLAIAEGASRTFMLEATTGAHAFIYCMTNDPNSAFDGYDATLVIKDNRGFMNALHTALRDQLRNEHGISIDKVMLRRCHYQFTRAVIGDLNPAAFRHPDNPGKISLWSRSAELVHNGQFVIKHKKYEQDSEYRIIFICNAEPPPRLLICCPEARRFCSVST</sequence>
<gene>
    <name evidence="1" type="ORF">SAMN02745194_04333</name>
</gene>
<proteinExistence type="predicted"/>
<keyword evidence="2" id="KW-1185">Reference proteome</keyword>
<dbReference type="Proteomes" id="UP000184387">
    <property type="component" value="Unassembled WGS sequence"/>
</dbReference>
<organism evidence="1 2">
    <name type="scientific">Muricoccus roseus</name>
    <dbReference type="NCBI Taxonomy" id="198092"/>
    <lineage>
        <taxon>Bacteria</taxon>
        <taxon>Pseudomonadati</taxon>
        <taxon>Pseudomonadota</taxon>
        <taxon>Alphaproteobacteria</taxon>
        <taxon>Acetobacterales</taxon>
        <taxon>Roseomonadaceae</taxon>
        <taxon>Muricoccus</taxon>
    </lineage>
</organism>
<protein>
    <submittedName>
        <fullName evidence="1">Uncharacterized protein</fullName>
    </submittedName>
</protein>
<evidence type="ECO:0000313" key="2">
    <source>
        <dbReference type="Proteomes" id="UP000184387"/>
    </source>
</evidence>